<dbReference type="SUPFAM" id="SSF88713">
    <property type="entry name" value="Glycoside hydrolase/deacetylase"/>
    <property type="match status" value="1"/>
</dbReference>
<dbReference type="GO" id="GO:0046872">
    <property type="term" value="F:metal ion binding"/>
    <property type="evidence" value="ECO:0007669"/>
    <property type="project" value="UniProtKB-KW"/>
</dbReference>
<dbReference type="GO" id="GO:0016020">
    <property type="term" value="C:membrane"/>
    <property type="evidence" value="ECO:0007669"/>
    <property type="project" value="TreeGrafter"/>
</dbReference>
<dbReference type="PROSITE" id="PS51677">
    <property type="entry name" value="NODB"/>
    <property type="match status" value="1"/>
</dbReference>
<feature type="domain" description="NodB homology" evidence="3">
    <location>
        <begin position="46"/>
        <end position="220"/>
    </location>
</feature>
<evidence type="ECO:0000313" key="5">
    <source>
        <dbReference type="Proteomes" id="UP000824201"/>
    </source>
</evidence>
<evidence type="ECO:0000256" key="1">
    <source>
        <dbReference type="ARBA" id="ARBA00022723"/>
    </source>
</evidence>
<dbReference type="Gene3D" id="3.20.20.370">
    <property type="entry name" value="Glycoside hydrolase/deacetylase"/>
    <property type="match status" value="1"/>
</dbReference>
<evidence type="ECO:0000313" key="4">
    <source>
        <dbReference type="EMBL" id="HIR87656.1"/>
    </source>
</evidence>
<dbReference type="InterPro" id="IPR002509">
    <property type="entry name" value="NODB_dom"/>
</dbReference>
<protein>
    <submittedName>
        <fullName evidence="4">Polysaccharide deacetylase family protein</fullName>
    </submittedName>
</protein>
<dbReference type="AlphaFoldDB" id="A0A9D1ECP5"/>
<dbReference type="CDD" id="cd10954">
    <property type="entry name" value="CE4_CtAXE_like"/>
    <property type="match status" value="1"/>
</dbReference>
<organism evidence="4 5">
    <name type="scientific">Candidatus Fimimorpha faecalis</name>
    <dbReference type="NCBI Taxonomy" id="2840824"/>
    <lineage>
        <taxon>Bacteria</taxon>
        <taxon>Bacillati</taxon>
        <taxon>Bacillota</taxon>
        <taxon>Clostridia</taxon>
        <taxon>Eubacteriales</taxon>
        <taxon>Candidatus Fimimorpha</taxon>
    </lineage>
</organism>
<dbReference type="InterPro" id="IPR050248">
    <property type="entry name" value="Polysacc_deacetylase_ArnD"/>
</dbReference>
<gene>
    <name evidence="4" type="ORF">IAC96_01775</name>
</gene>
<dbReference type="InterPro" id="IPR011330">
    <property type="entry name" value="Glyco_hydro/deAcase_b/a-brl"/>
</dbReference>
<comment type="caution">
    <text evidence="4">The sequence shown here is derived from an EMBL/GenBank/DDBJ whole genome shotgun (WGS) entry which is preliminary data.</text>
</comment>
<sequence length="228" mass="25879">MKHLMRITICFCLVIVVYCHMQEPSLEVGGSGEEPVREGELGDKIKRVAITFDDGPHPVYTPRLLDGLKERNVKAMFFLIGENIVGREHIVRRMAEEGHIIGNHTFHHVQLNCLNEEVACQEITSTNELIESIINKPIEFIRPPFGAWSSKKSCPVELFTILWNIDPLDWKDQNADLIVQRVLSEVKDGSVILLHDVYDTSVEAALRIIDALQAEGYEFVTADQFILN</sequence>
<dbReference type="PANTHER" id="PTHR10587:SF133">
    <property type="entry name" value="CHITIN DEACETYLASE 1-RELATED"/>
    <property type="match status" value="1"/>
</dbReference>
<name>A0A9D1ECP5_9FIRM</name>
<dbReference type="Pfam" id="PF01522">
    <property type="entry name" value="Polysacc_deac_1"/>
    <property type="match status" value="1"/>
</dbReference>
<keyword evidence="1" id="KW-0479">Metal-binding</keyword>
<reference evidence="4" key="1">
    <citation type="submission" date="2020-10" db="EMBL/GenBank/DDBJ databases">
        <authorList>
            <person name="Gilroy R."/>
        </authorList>
    </citation>
    <scope>NUCLEOTIDE SEQUENCE</scope>
    <source>
        <strain evidence="4">ChiW13-3771</strain>
    </source>
</reference>
<dbReference type="GO" id="GO:0016810">
    <property type="term" value="F:hydrolase activity, acting on carbon-nitrogen (but not peptide) bonds"/>
    <property type="evidence" value="ECO:0007669"/>
    <property type="project" value="InterPro"/>
</dbReference>
<reference evidence="4" key="2">
    <citation type="journal article" date="2021" name="PeerJ">
        <title>Extensive microbial diversity within the chicken gut microbiome revealed by metagenomics and culture.</title>
        <authorList>
            <person name="Gilroy R."/>
            <person name="Ravi A."/>
            <person name="Getino M."/>
            <person name="Pursley I."/>
            <person name="Horton D.L."/>
            <person name="Alikhan N.F."/>
            <person name="Baker D."/>
            <person name="Gharbi K."/>
            <person name="Hall N."/>
            <person name="Watson M."/>
            <person name="Adriaenssens E.M."/>
            <person name="Foster-Nyarko E."/>
            <person name="Jarju S."/>
            <person name="Secka A."/>
            <person name="Antonio M."/>
            <person name="Oren A."/>
            <person name="Chaudhuri R.R."/>
            <person name="La Ragione R."/>
            <person name="Hildebrand F."/>
            <person name="Pallen M.J."/>
        </authorList>
    </citation>
    <scope>NUCLEOTIDE SEQUENCE</scope>
    <source>
        <strain evidence="4">ChiW13-3771</strain>
    </source>
</reference>
<accession>A0A9D1ECP5</accession>
<dbReference type="GO" id="GO:0005975">
    <property type="term" value="P:carbohydrate metabolic process"/>
    <property type="evidence" value="ECO:0007669"/>
    <property type="project" value="InterPro"/>
</dbReference>
<dbReference type="PANTHER" id="PTHR10587">
    <property type="entry name" value="GLYCOSYL TRANSFERASE-RELATED"/>
    <property type="match status" value="1"/>
</dbReference>
<keyword evidence="2" id="KW-0378">Hydrolase</keyword>
<proteinExistence type="predicted"/>
<dbReference type="Proteomes" id="UP000824201">
    <property type="component" value="Unassembled WGS sequence"/>
</dbReference>
<dbReference type="EMBL" id="DVHN01000017">
    <property type="protein sequence ID" value="HIR87656.1"/>
    <property type="molecule type" value="Genomic_DNA"/>
</dbReference>
<evidence type="ECO:0000259" key="3">
    <source>
        <dbReference type="PROSITE" id="PS51677"/>
    </source>
</evidence>
<evidence type="ECO:0000256" key="2">
    <source>
        <dbReference type="ARBA" id="ARBA00022801"/>
    </source>
</evidence>